<sequence length="139" mass="15052">MVFAKTSILLFCLIIGISVFPNGSSSGLVYAKPPPDYMNQGLRELQNRIDSQVPVNGGPRSYGSLTNQFGNEFVVTGVKGEVTFGSNAQQKFNDFNDDQSPALKTYGSITNQGFNSYQVANVGGSMTVGSNTYQEKNKF</sequence>
<evidence type="ECO:0000256" key="1">
    <source>
        <dbReference type="SAM" id="SignalP"/>
    </source>
</evidence>
<accession>A0JCX2</accession>
<feature type="chain" id="PRO_5002625267" evidence="1">
    <location>
        <begin position="27"/>
        <end position="139"/>
    </location>
</feature>
<gene>
    <name evidence="2" type="ORF">GIP_L1_00510</name>
</gene>
<name>A0JCX2_GLYIN</name>
<dbReference type="AlphaFoldDB" id="A0JCX2"/>
<protein>
    <submittedName>
        <fullName evidence="2">Uncharacterized protein</fullName>
    </submittedName>
</protein>
<organism evidence="2">
    <name type="scientific">Glyptapanteles indiensis</name>
    <name type="common">Parasitoid wasp</name>
    <dbReference type="NCBI Taxonomy" id="92994"/>
    <lineage>
        <taxon>Eukaryota</taxon>
        <taxon>Metazoa</taxon>
        <taxon>Ecdysozoa</taxon>
        <taxon>Arthropoda</taxon>
        <taxon>Hexapoda</taxon>
        <taxon>Insecta</taxon>
        <taxon>Pterygota</taxon>
        <taxon>Neoptera</taxon>
        <taxon>Endopterygota</taxon>
        <taxon>Hymenoptera</taxon>
        <taxon>Apocrita</taxon>
        <taxon>Ichneumonoidea</taxon>
        <taxon>Braconidae</taxon>
        <taxon>Microgastrinae</taxon>
        <taxon>Glyptapanteles</taxon>
    </lineage>
</organism>
<reference evidence="2" key="1">
    <citation type="submission" date="2007-01" db="EMBL/GenBank/DDBJ databases">
        <title>Direct Submission.</title>
        <authorList>
            <person name="Desjardins C.A."/>
            <person name="Gundersen-Rindal D.E."/>
            <person name="Hostetler J.B."/>
            <person name="Tallon L.J."/>
            <person name="Utterback T.R."/>
            <person name="Fuester R.W."/>
            <person name="Schatz M.C."/>
            <person name="Pedroni M.J."/>
            <person name="Fadrosh D.W."/>
            <person name="Haas B.J."/>
            <person name="Toms B.S."/>
            <person name="Chen D."/>
            <person name="Nene V."/>
        </authorList>
    </citation>
    <scope>NUCLEOTIDE SEQUENCE</scope>
</reference>
<evidence type="ECO:0000313" key="2">
    <source>
        <dbReference type="EMBL" id="ABK57037.1"/>
    </source>
</evidence>
<keyword evidence="1" id="KW-0732">Signal</keyword>
<feature type="signal peptide" evidence="1">
    <location>
        <begin position="1"/>
        <end position="26"/>
    </location>
</feature>
<proteinExistence type="predicted"/>
<dbReference type="EMBL" id="AC191960">
    <property type="protein sequence ID" value="ABK57037.1"/>
    <property type="molecule type" value="Genomic_DNA"/>
</dbReference>